<feature type="region of interest" description="Disordered" evidence="1">
    <location>
        <begin position="16"/>
        <end position="48"/>
    </location>
</feature>
<evidence type="ECO:0000256" key="1">
    <source>
        <dbReference type="SAM" id="MobiDB-lite"/>
    </source>
</evidence>
<evidence type="ECO:0000313" key="3">
    <source>
        <dbReference type="Proteomes" id="UP000265520"/>
    </source>
</evidence>
<sequence length="48" mass="5697">MEEQFWFFQDRSAISKGKKVTQKNGKETPERESQRTGNTRLQVTNHRS</sequence>
<dbReference type="AlphaFoldDB" id="A0A392TSG0"/>
<proteinExistence type="predicted"/>
<comment type="caution">
    <text evidence="2">The sequence shown here is derived from an EMBL/GenBank/DDBJ whole genome shotgun (WGS) entry which is preliminary data.</text>
</comment>
<keyword evidence="3" id="KW-1185">Reference proteome</keyword>
<accession>A0A392TSG0</accession>
<reference evidence="2 3" key="1">
    <citation type="journal article" date="2018" name="Front. Plant Sci.">
        <title>Red Clover (Trifolium pratense) and Zigzag Clover (T. medium) - A Picture of Genomic Similarities and Differences.</title>
        <authorList>
            <person name="Dluhosova J."/>
            <person name="Istvanek J."/>
            <person name="Nedelnik J."/>
            <person name="Repkova J."/>
        </authorList>
    </citation>
    <scope>NUCLEOTIDE SEQUENCE [LARGE SCALE GENOMIC DNA]</scope>
    <source>
        <strain evidence="3">cv. 10/8</strain>
        <tissue evidence="2">Leaf</tissue>
    </source>
</reference>
<feature type="compositionally biased region" description="Basic and acidic residues" evidence="1">
    <location>
        <begin position="24"/>
        <end position="34"/>
    </location>
</feature>
<name>A0A392TSG0_9FABA</name>
<organism evidence="2 3">
    <name type="scientific">Trifolium medium</name>
    <dbReference type="NCBI Taxonomy" id="97028"/>
    <lineage>
        <taxon>Eukaryota</taxon>
        <taxon>Viridiplantae</taxon>
        <taxon>Streptophyta</taxon>
        <taxon>Embryophyta</taxon>
        <taxon>Tracheophyta</taxon>
        <taxon>Spermatophyta</taxon>
        <taxon>Magnoliopsida</taxon>
        <taxon>eudicotyledons</taxon>
        <taxon>Gunneridae</taxon>
        <taxon>Pentapetalae</taxon>
        <taxon>rosids</taxon>
        <taxon>fabids</taxon>
        <taxon>Fabales</taxon>
        <taxon>Fabaceae</taxon>
        <taxon>Papilionoideae</taxon>
        <taxon>50 kb inversion clade</taxon>
        <taxon>NPAAA clade</taxon>
        <taxon>Hologalegina</taxon>
        <taxon>IRL clade</taxon>
        <taxon>Trifolieae</taxon>
        <taxon>Trifolium</taxon>
    </lineage>
</organism>
<feature type="compositionally biased region" description="Polar residues" evidence="1">
    <location>
        <begin position="35"/>
        <end position="48"/>
    </location>
</feature>
<dbReference type="Proteomes" id="UP000265520">
    <property type="component" value="Unassembled WGS sequence"/>
</dbReference>
<protein>
    <submittedName>
        <fullName evidence="2">Uncharacterized protein</fullName>
    </submittedName>
</protein>
<dbReference type="EMBL" id="LXQA010636348">
    <property type="protein sequence ID" value="MCI63397.1"/>
    <property type="molecule type" value="Genomic_DNA"/>
</dbReference>
<evidence type="ECO:0000313" key="2">
    <source>
        <dbReference type="EMBL" id="MCI63397.1"/>
    </source>
</evidence>
<feature type="non-terminal residue" evidence="2">
    <location>
        <position position="48"/>
    </location>
</feature>